<keyword evidence="3" id="KW-1185">Reference proteome</keyword>
<accession>A0A9Q4AYJ2</accession>
<dbReference type="AlphaFoldDB" id="A0A9Q4AYJ2"/>
<organism evidence="2 3">
    <name type="scientific">Salipaludibacillus agaradhaerens</name>
    <name type="common">Bacillus agaradhaerens</name>
    <dbReference type="NCBI Taxonomy" id="76935"/>
    <lineage>
        <taxon>Bacteria</taxon>
        <taxon>Bacillati</taxon>
        <taxon>Bacillota</taxon>
        <taxon>Bacilli</taxon>
        <taxon>Bacillales</taxon>
        <taxon>Bacillaceae</taxon>
    </lineage>
</organism>
<protein>
    <submittedName>
        <fullName evidence="2">Uncharacterized protein</fullName>
    </submittedName>
</protein>
<keyword evidence="1" id="KW-0472">Membrane</keyword>
<evidence type="ECO:0000313" key="3">
    <source>
        <dbReference type="Proteomes" id="UP001057753"/>
    </source>
</evidence>
<feature type="transmembrane region" description="Helical" evidence="1">
    <location>
        <begin position="45"/>
        <end position="68"/>
    </location>
</feature>
<keyword evidence="1" id="KW-1133">Transmembrane helix</keyword>
<dbReference type="Proteomes" id="UP001057753">
    <property type="component" value="Unassembled WGS sequence"/>
</dbReference>
<comment type="caution">
    <text evidence="2">The sequence shown here is derived from an EMBL/GenBank/DDBJ whole genome shotgun (WGS) entry which is preliminary data.</text>
</comment>
<dbReference type="EMBL" id="JABXYM010000001">
    <property type="protein sequence ID" value="MCR6095226.1"/>
    <property type="molecule type" value="Genomic_DNA"/>
</dbReference>
<keyword evidence="1" id="KW-0812">Transmembrane</keyword>
<sequence>MNADKFKEELDKIEVPSQKLNKIISEEMQLAKKRQKKTYFKNKNLYFAITAAALFFIVLIVTDFNGFLDGDSSENVSPLVDSPYYNNLNELYNHAQIIVSGTMLNQEKEMDSETEASYIITELSVSNVYKGDSLVESVFIRQLDPDKVATDTVVIEENKEYLFFLEGDPQGQLFPISEQVFVINDDSVSSNQGDVSFTLGELGDLSK</sequence>
<evidence type="ECO:0000256" key="1">
    <source>
        <dbReference type="SAM" id="Phobius"/>
    </source>
</evidence>
<dbReference type="RefSeq" id="WP_257819904.1">
    <property type="nucleotide sequence ID" value="NZ_JABXYM010000001.1"/>
</dbReference>
<gene>
    <name evidence="2" type="ORF">HXA33_01510</name>
</gene>
<evidence type="ECO:0000313" key="2">
    <source>
        <dbReference type="EMBL" id="MCR6095226.1"/>
    </source>
</evidence>
<proteinExistence type="predicted"/>
<name>A0A9Q4AYJ2_SALAG</name>
<reference evidence="2" key="1">
    <citation type="submission" date="2020-06" db="EMBL/GenBank/DDBJ databases">
        <title>Insight into the genomes of haloalkaliphilic bacilli from Kenyan soda lakes.</title>
        <authorList>
            <person name="Mwirichia R."/>
            <person name="Villamizar G.C."/>
            <person name="Poehlein A."/>
            <person name="Mugweru J."/>
            <person name="Kipnyargis A."/>
            <person name="Kiplimo D."/>
            <person name="Orwa P."/>
            <person name="Daniel R."/>
        </authorList>
    </citation>
    <scope>NUCLEOTIDE SEQUENCE</scope>
    <source>
        <strain evidence="2">B1096_S55</strain>
    </source>
</reference>